<accession>A0A941EUC5</accession>
<evidence type="ECO:0008006" key="3">
    <source>
        <dbReference type="Google" id="ProtNLM"/>
    </source>
</evidence>
<evidence type="ECO:0000313" key="1">
    <source>
        <dbReference type="EMBL" id="MBR7835224.1"/>
    </source>
</evidence>
<evidence type="ECO:0000313" key="2">
    <source>
        <dbReference type="Proteomes" id="UP000675781"/>
    </source>
</evidence>
<dbReference type="InterPro" id="IPR011050">
    <property type="entry name" value="Pectin_lyase_fold/virulence"/>
</dbReference>
<dbReference type="Proteomes" id="UP000675781">
    <property type="component" value="Unassembled WGS sequence"/>
</dbReference>
<proteinExistence type="predicted"/>
<comment type="caution">
    <text evidence="1">The sequence shown here is derived from an EMBL/GenBank/DDBJ whole genome shotgun (WGS) entry which is preliminary data.</text>
</comment>
<dbReference type="SUPFAM" id="SSF51126">
    <property type="entry name" value="Pectin lyase-like"/>
    <property type="match status" value="1"/>
</dbReference>
<dbReference type="RefSeq" id="WP_212529716.1">
    <property type="nucleotide sequence ID" value="NZ_JAGSOG010000087.1"/>
</dbReference>
<protein>
    <recommendedName>
        <fullName evidence="3">Right-handed parallel beta-helix repeat-containing protein</fullName>
    </recommendedName>
</protein>
<dbReference type="EMBL" id="JAGSOG010000087">
    <property type="protein sequence ID" value="MBR7835224.1"/>
    <property type="molecule type" value="Genomic_DNA"/>
</dbReference>
<reference evidence="1" key="1">
    <citation type="submission" date="2021-04" db="EMBL/GenBank/DDBJ databases">
        <title>Genome based classification of Actinospica acidithermotolerans sp. nov., an actinobacterium isolated from an Indonesian hot spring.</title>
        <authorList>
            <person name="Kusuma A.B."/>
            <person name="Putra K.E."/>
            <person name="Nafisah S."/>
            <person name="Loh J."/>
            <person name="Nouioui I."/>
            <person name="Goodfellow M."/>
        </authorList>
    </citation>
    <scope>NUCLEOTIDE SEQUENCE</scope>
    <source>
        <strain evidence="1">CSCA 57</strain>
    </source>
</reference>
<name>A0A941EUC5_9ACTN</name>
<dbReference type="AlphaFoldDB" id="A0A941EUC5"/>
<keyword evidence="2" id="KW-1185">Reference proteome</keyword>
<sequence>MPRHGGSRAPRRALLVAGFVACGLGLAAWLLFGSSPGSGAVAPIIVGAPAGSTSSSPGQAAGSLGPAPSLTASVITTAASGRASAAATKAKAAASSAAATSCSTPGACGFPDAESTGPRTASFASHSGNVEIKQNGEVISGWDLSGSLDVYANDVTVIDTRITSTNWWAVNLRPGYTGLRILHSRLTGTPGAGPDNGGEDYAVSDMGDGTIEVGWDDVSVFADALSMGHGYIHDDYVHDIVPFINRSGGYAHLDAVISDGDDTLGLRVVHNTLLNPVPVGQGTTSVIGLLPNTGPISNTTISDNWLAGGGYTVYGGGSGATGVVVTGNIFSTVYAGSCGFYGPVAYWNAGGSGNQWSNNKLTTGTQVVPAT</sequence>
<gene>
    <name evidence="1" type="ORF">KDL01_18265</name>
</gene>
<organism evidence="1 2">
    <name type="scientific">Actinospica durhamensis</name>
    <dbReference type="NCBI Taxonomy" id="1508375"/>
    <lineage>
        <taxon>Bacteria</taxon>
        <taxon>Bacillati</taxon>
        <taxon>Actinomycetota</taxon>
        <taxon>Actinomycetes</taxon>
        <taxon>Catenulisporales</taxon>
        <taxon>Actinospicaceae</taxon>
        <taxon>Actinospica</taxon>
    </lineage>
</organism>